<reference evidence="4" key="1">
    <citation type="submission" date="2023-06" db="EMBL/GenBank/DDBJ databases">
        <title>Genome-scale phylogeny and comparative genomics of the fungal order Sordariales.</title>
        <authorList>
            <consortium name="Lawrence Berkeley National Laboratory"/>
            <person name="Hensen N."/>
            <person name="Bonometti L."/>
            <person name="Westerberg I."/>
            <person name="Brannstrom I.O."/>
            <person name="Guillou S."/>
            <person name="Cros-Aarteil S."/>
            <person name="Calhoun S."/>
            <person name="Haridas S."/>
            <person name="Kuo A."/>
            <person name="Mondo S."/>
            <person name="Pangilinan J."/>
            <person name="Riley R."/>
            <person name="Labutti K."/>
            <person name="Andreopoulos B."/>
            <person name="Lipzen A."/>
            <person name="Chen C."/>
            <person name="Yanf M."/>
            <person name="Daum C."/>
            <person name="Ng V."/>
            <person name="Clum A."/>
            <person name="Steindorff A."/>
            <person name="Ohm R."/>
            <person name="Martin F."/>
            <person name="Silar P."/>
            <person name="Natvig D."/>
            <person name="Lalanne C."/>
            <person name="Gautier V."/>
            <person name="Ament-Velasquez S.L."/>
            <person name="Kruys A."/>
            <person name="Hutchinson M.I."/>
            <person name="Powell A.J."/>
            <person name="Barry K."/>
            <person name="Miller A.N."/>
            <person name="Grigoriev I.V."/>
            <person name="Debuchy R."/>
            <person name="Gladieux P."/>
            <person name="Thoren M.H."/>
            <person name="Johannesson H."/>
        </authorList>
    </citation>
    <scope>NUCLEOTIDE SEQUENCE</scope>
    <source>
        <strain evidence="4">PSN4</strain>
    </source>
</reference>
<feature type="transmembrane region" description="Helical" evidence="2">
    <location>
        <begin position="943"/>
        <end position="965"/>
    </location>
</feature>
<evidence type="ECO:0000256" key="1">
    <source>
        <dbReference type="ARBA" id="ARBA00022737"/>
    </source>
</evidence>
<dbReference type="Gene3D" id="3.40.50.1820">
    <property type="entry name" value="alpha/beta hydrolase"/>
    <property type="match status" value="1"/>
</dbReference>
<protein>
    <recommendedName>
        <fullName evidence="3">Nephrocystin 3-like N-terminal domain-containing protein</fullName>
    </recommendedName>
</protein>
<dbReference type="InterPro" id="IPR027417">
    <property type="entry name" value="P-loop_NTPase"/>
</dbReference>
<dbReference type="InterPro" id="IPR029058">
    <property type="entry name" value="AB_hydrolase_fold"/>
</dbReference>
<dbReference type="AlphaFoldDB" id="A0AAJ0F129"/>
<dbReference type="Pfam" id="PF24883">
    <property type="entry name" value="NPHP3_N"/>
    <property type="match status" value="1"/>
</dbReference>
<dbReference type="EMBL" id="MU839845">
    <property type="protein sequence ID" value="KAK1750746.1"/>
    <property type="molecule type" value="Genomic_DNA"/>
</dbReference>
<evidence type="ECO:0000313" key="5">
    <source>
        <dbReference type="Proteomes" id="UP001239445"/>
    </source>
</evidence>
<comment type="caution">
    <text evidence="4">The sequence shown here is derived from an EMBL/GenBank/DDBJ whole genome shotgun (WGS) entry which is preliminary data.</text>
</comment>
<feature type="domain" description="Nephrocystin 3-like N-terminal" evidence="3">
    <location>
        <begin position="426"/>
        <end position="598"/>
    </location>
</feature>
<evidence type="ECO:0000313" key="4">
    <source>
        <dbReference type="EMBL" id="KAK1750746.1"/>
    </source>
</evidence>
<evidence type="ECO:0000259" key="3">
    <source>
        <dbReference type="Pfam" id="PF24883"/>
    </source>
</evidence>
<dbReference type="PANTHER" id="PTHR10039">
    <property type="entry name" value="AMELOGENIN"/>
    <property type="match status" value="1"/>
</dbReference>
<proteinExistence type="predicted"/>
<dbReference type="SUPFAM" id="SSF53474">
    <property type="entry name" value="alpha/beta-Hydrolases"/>
    <property type="match status" value="1"/>
</dbReference>
<gene>
    <name evidence="4" type="ORF">QBC47DRAFT_93719</name>
</gene>
<keyword evidence="5" id="KW-1185">Reference proteome</keyword>
<keyword evidence="2" id="KW-1133">Transmembrane helix</keyword>
<sequence length="972" mass="110254">MPSRCRSVRRLLLGLPTPVHGLKYTGFGLISRVVGLVAVLPPFWGPDRERPCRRGRLRFGWLCAMHAAATYTNQSPSGTRLPPVHKNNGLCTRHVDLPPRGNFVRVLGFFVNDPMTVQWGSLGQQSSIMRSLLRRDPPPLGLSVLCAPDSEQLTHLDIILVHGIRGHPVDSWEDDGHSLWSAEQDRVRVLTFRHTITAKRPCDPEEISRCSETLLREVARCREKQSVDRFRPIIFVGHNVGGIIVKQAYRHAHLNHRYSDILYSIYGVIFFGTPHRSFGTLSWNEVFRRLSLSSQGLMRRYAPIDLDEQVKKWLDSTSKEFRNSSGELGLMIVSFTESQSISGQSKIVEGNSAKLDQGSECIELDGHHYQICKLLANSGEIWKALHAIEKQSPRADYLRPERRKALLSLGVARFRPSKCNVTLSPGTCTWIENQEVFQSWYRRSTDKRRLWIWGARGCGKTHLARHISGLDDVKSDTVASCFLGDIIEGERSASSVLLCLMHEILLALPPLIGQCLETSQSAIDDREALRNNHRRLETLWRQVLDRATKSGPVTLIIDGLDQCEDTKDVQYRFLNWISANAGGFRHIDKNRLRVLVLSSDQAPMADHLPKFLTFNIRGEHTQSDILAIAQNSAKWIAKRHKNKDLEQKITEQIVNGAKGMHLWAHIMLSQLQTERKLNEEKLSDMLKNQQPGMISCYESIFKSIAELRHEESGHGRSDHEKSSYEKTPPEEFVRNVLFWLTYQIQPMNVDELRMAYELTEVTGLMHHAGGQAPIQHVSKQAVDRINESPKGNFAGLVYQRCKGLVAMNKSNGATVLSLIHPSLGDYLRNRSEALEKELKHTERKSNMKGLKLVCHKYYHRFGDGEADMHIANICIAYLLLDYFDDAGPAYVPGPDRDRNWAAKVQRRIKDHRFCSYAAVYWHEHVGFAALDSQEKRRRPSYTWLWVCLVVGVIVVAVGAGVGAAVSKKSSKR</sequence>
<name>A0AAJ0F129_9PEZI</name>
<evidence type="ECO:0000256" key="2">
    <source>
        <dbReference type="SAM" id="Phobius"/>
    </source>
</evidence>
<accession>A0AAJ0F129</accession>
<keyword evidence="2" id="KW-0812">Transmembrane</keyword>
<dbReference type="Gene3D" id="3.40.50.300">
    <property type="entry name" value="P-loop containing nucleotide triphosphate hydrolases"/>
    <property type="match status" value="1"/>
</dbReference>
<dbReference type="PANTHER" id="PTHR10039:SF14">
    <property type="entry name" value="NACHT DOMAIN-CONTAINING PROTEIN"/>
    <property type="match status" value="1"/>
</dbReference>
<dbReference type="InterPro" id="IPR056884">
    <property type="entry name" value="NPHP3-like_N"/>
</dbReference>
<dbReference type="SUPFAM" id="SSF52540">
    <property type="entry name" value="P-loop containing nucleoside triphosphate hydrolases"/>
    <property type="match status" value="1"/>
</dbReference>
<organism evidence="4 5">
    <name type="scientific">Echria macrotheca</name>
    <dbReference type="NCBI Taxonomy" id="438768"/>
    <lineage>
        <taxon>Eukaryota</taxon>
        <taxon>Fungi</taxon>
        <taxon>Dikarya</taxon>
        <taxon>Ascomycota</taxon>
        <taxon>Pezizomycotina</taxon>
        <taxon>Sordariomycetes</taxon>
        <taxon>Sordariomycetidae</taxon>
        <taxon>Sordariales</taxon>
        <taxon>Schizotheciaceae</taxon>
        <taxon>Echria</taxon>
    </lineage>
</organism>
<keyword evidence="1" id="KW-0677">Repeat</keyword>
<dbReference type="Proteomes" id="UP001239445">
    <property type="component" value="Unassembled WGS sequence"/>
</dbReference>
<keyword evidence="2" id="KW-0472">Membrane</keyword>